<evidence type="ECO:0000256" key="1">
    <source>
        <dbReference type="SAM" id="SignalP"/>
    </source>
</evidence>
<protein>
    <submittedName>
        <fullName evidence="3">Metallo-beta-lactamase family protein</fullName>
    </submittedName>
</protein>
<dbReference type="Pfam" id="PF00753">
    <property type="entry name" value="Lactamase_B"/>
    <property type="match status" value="1"/>
</dbReference>
<feature type="domain" description="Metallo-beta-lactamase" evidence="2">
    <location>
        <begin position="93"/>
        <end position="289"/>
    </location>
</feature>
<keyword evidence="1" id="KW-0732">Signal</keyword>
<dbReference type="EMBL" id="FCOJ02000016">
    <property type="protein sequence ID" value="SAK59872.1"/>
    <property type="molecule type" value="Genomic_DNA"/>
</dbReference>
<dbReference type="STRING" id="1777143.AWB82_02745"/>
<keyword evidence="4" id="KW-1185">Reference proteome</keyword>
<dbReference type="InterPro" id="IPR036866">
    <property type="entry name" value="RibonucZ/Hydroxyglut_hydro"/>
</dbReference>
<dbReference type="PANTHER" id="PTHR13754:SF13">
    <property type="entry name" value="METALLO-BETA-LACTAMASE SUPERFAMILY PROTEIN (AFU_ORTHOLOGUE AFUA_3G07630)"/>
    <property type="match status" value="1"/>
</dbReference>
<evidence type="ECO:0000313" key="4">
    <source>
        <dbReference type="Proteomes" id="UP000054596"/>
    </source>
</evidence>
<evidence type="ECO:0000259" key="2">
    <source>
        <dbReference type="SMART" id="SM00849"/>
    </source>
</evidence>
<dbReference type="GO" id="GO:0016740">
    <property type="term" value="F:transferase activity"/>
    <property type="evidence" value="ECO:0007669"/>
    <property type="project" value="TreeGrafter"/>
</dbReference>
<dbReference type="PANTHER" id="PTHR13754">
    <property type="entry name" value="METALLO-BETA-LACTAMASE SUPERFAMILY PROTEIN"/>
    <property type="match status" value="1"/>
</dbReference>
<gene>
    <name evidence="3" type="ORF">AWB82_02745</name>
</gene>
<name>A0A158APY7_9BURK</name>
<reference evidence="3" key="1">
    <citation type="submission" date="2016-01" db="EMBL/GenBank/DDBJ databases">
        <authorList>
            <person name="Peeters C."/>
        </authorList>
    </citation>
    <scope>NUCLEOTIDE SEQUENCE [LARGE SCALE GENOMIC DNA]</scope>
    <source>
        <strain evidence="3">LMG 29325</strain>
    </source>
</reference>
<dbReference type="Gene3D" id="3.60.15.10">
    <property type="entry name" value="Ribonuclease Z/Hydroxyacylglutathione hydrolase-like"/>
    <property type="match status" value="1"/>
</dbReference>
<feature type="signal peptide" evidence="1">
    <location>
        <begin position="1"/>
        <end position="40"/>
    </location>
</feature>
<dbReference type="Proteomes" id="UP000054596">
    <property type="component" value="Unassembled WGS sequence"/>
</dbReference>
<feature type="chain" id="PRO_5007621000" evidence="1">
    <location>
        <begin position="41"/>
        <end position="375"/>
    </location>
</feature>
<dbReference type="SMART" id="SM00849">
    <property type="entry name" value="Lactamase_B"/>
    <property type="match status" value="1"/>
</dbReference>
<dbReference type="InterPro" id="IPR052926">
    <property type="entry name" value="Metallo-beta-lactamase_dom"/>
</dbReference>
<proteinExistence type="predicted"/>
<dbReference type="InterPro" id="IPR001279">
    <property type="entry name" value="Metallo-B-lactamas"/>
</dbReference>
<evidence type="ECO:0000313" key="3">
    <source>
        <dbReference type="EMBL" id="SAK59872.1"/>
    </source>
</evidence>
<organism evidence="3 4">
    <name type="scientific">Caballeronia glebae</name>
    <dbReference type="NCBI Taxonomy" id="1777143"/>
    <lineage>
        <taxon>Bacteria</taxon>
        <taxon>Pseudomonadati</taxon>
        <taxon>Pseudomonadota</taxon>
        <taxon>Betaproteobacteria</taxon>
        <taxon>Burkholderiales</taxon>
        <taxon>Burkholderiaceae</taxon>
        <taxon>Caballeronia</taxon>
    </lineage>
</organism>
<dbReference type="CDD" id="cd07713">
    <property type="entry name" value="DHPS-like_MBL-fold"/>
    <property type="match status" value="1"/>
</dbReference>
<dbReference type="AlphaFoldDB" id="A0A158APY7"/>
<accession>A0A158APY7</accession>
<comment type="caution">
    <text evidence="3">The sequence shown here is derived from an EMBL/GenBank/DDBJ whole genome shotgun (WGS) entry which is preliminary data.</text>
</comment>
<dbReference type="InterPro" id="IPR041712">
    <property type="entry name" value="DHPS-like_MBL-fold"/>
</dbReference>
<dbReference type="InterPro" id="IPR006311">
    <property type="entry name" value="TAT_signal"/>
</dbReference>
<sequence>MPQCMCSHRPSRRMFLCCSASATFGALMGPILSGSSVARAEQVSGDVPTVDRLALRVVTDSYQLAIAPSGRIGSIDVIRFGMPPAGKSLLGEFGLAMHAESSRGAETRNMLIDFGFTSETLENNLSMLGIAPESIDALVLSHGHYDHFGGLAGFLQHNRRRLRPDVPLYVGGEEAFCTREWTAGKVEDFGYIDRSALAGAKVRIVTAEAPSIIAGHGFTTGNIPTRSFEKVLSPSRMHVGIKDGIGCFPDKLATEKQSVQVIADDFQHELATCFNVKGRGLVVITSCSHRGVVNAVSRALEISGVSKVHAVAGGFHLAPQKEDYVRQTFTELMKFDPDYVIPMHCTGETFVQILEKEAPDKFIRSYTGSRYVFAS</sequence>
<dbReference type="OrthoDB" id="9784009at2"/>
<dbReference type="PROSITE" id="PS51318">
    <property type="entry name" value="TAT"/>
    <property type="match status" value="1"/>
</dbReference>
<dbReference type="SUPFAM" id="SSF56281">
    <property type="entry name" value="Metallo-hydrolase/oxidoreductase"/>
    <property type="match status" value="1"/>
</dbReference>